<dbReference type="InterPro" id="IPR024607">
    <property type="entry name" value="Sulfatase_CS"/>
</dbReference>
<dbReference type="PANTHER" id="PTHR42693">
    <property type="entry name" value="ARYLSULFATASE FAMILY MEMBER"/>
    <property type="match status" value="1"/>
</dbReference>
<dbReference type="PROSITE" id="PS00523">
    <property type="entry name" value="SULFATASE_1"/>
    <property type="match status" value="1"/>
</dbReference>
<dbReference type="InterPro" id="IPR050738">
    <property type="entry name" value="Sulfatase"/>
</dbReference>
<evidence type="ECO:0000313" key="7">
    <source>
        <dbReference type="EMBL" id="CAI8729433.1"/>
    </source>
</evidence>
<dbReference type="PROSITE" id="PS00149">
    <property type="entry name" value="SULFATASE_2"/>
    <property type="match status" value="1"/>
</dbReference>
<protein>
    <recommendedName>
        <fullName evidence="6">Sulfatase N-terminal domain-containing protein</fullName>
    </recommendedName>
</protein>
<evidence type="ECO:0000259" key="6">
    <source>
        <dbReference type="Pfam" id="PF00884"/>
    </source>
</evidence>
<feature type="compositionally biased region" description="Polar residues" evidence="5">
    <location>
        <begin position="189"/>
        <end position="209"/>
    </location>
</feature>
<proteinExistence type="inferred from homology"/>
<dbReference type="PANTHER" id="PTHR42693:SF43">
    <property type="entry name" value="BLL2667 PROTEIN"/>
    <property type="match status" value="1"/>
</dbReference>
<accession>A0ABM9HWB2</accession>
<feature type="domain" description="Sulfatase N-terminal" evidence="6">
    <location>
        <begin position="38"/>
        <end position="189"/>
    </location>
</feature>
<evidence type="ECO:0000256" key="5">
    <source>
        <dbReference type="SAM" id="MobiDB-lite"/>
    </source>
</evidence>
<evidence type="ECO:0000256" key="1">
    <source>
        <dbReference type="ARBA" id="ARBA00008779"/>
    </source>
</evidence>
<evidence type="ECO:0000256" key="4">
    <source>
        <dbReference type="ARBA" id="ARBA00022837"/>
    </source>
</evidence>
<dbReference type="Gene3D" id="3.40.720.10">
    <property type="entry name" value="Alkaline Phosphatase, subunit A"/>
    <property type="match status" value="1"/>
</dbReference>
<dbReference type="RefSeq" id="WP_202901142.1">
    <property type="nucleotide sequence ID" value="NZ_OX458333.1"/>
</dbReference>
<keyword evidence="2" id="KW-0479">Metal-binding</keyword>
<dbReference type="InterPro" id="IPR017850">
    <property type="entry name" value="Alkaline_phosphatase_core_sf"/>
</dbReference>
<keyword evidence="4" id="KW-0106">Calcium</keyword>
<evidence type="ECO:0000256" key="3">
    <source>
        <dbReference type="ARBA" id="ARBA00022801"/>
    </source>
</evidence>
<keyword evidence="8" id="KW-1185">Reference proteome</keyword>
<sequence>MALKEYKSGQAFSDVIGRTFDVSQPAWPAPDRAREGAPNVLFIVLDDTGFGQLGCYGSPINTPHLDALAADGLRYNNMHTTALCSPSRSCILTGRNHHSNGMACITEGSTGYPGGNGYIPFENGMLSEILLQHGYNTYAIGKWHLTPAEATSAAGPFDRWPLGRGFERYYGFLGGDTHQYYPELVRDNSGPTSTRASSTPAGTRTASRCSKSRRH</sequence>
<name>A0ABM9HWB2_9GAMM</name>
<keyword evidence="3" id="KW-0378">Hydrolase</keyword>
<reference evidence="7 8" key="1">
    <citation type="submission" date="2023-03" db="EMBL/GenBank/DDBJ databases">
        <authorList>
            <person name="Pearce D."/>
        </authorList>
    </citation>
    <scope>NUCLEOTIDE SEQUENCE [LARGE SCALE GENOMIC DNA]</scope>
    <source>
        <strain evidence="7">Msz</strain>
    </source>
</reference>
<dbReference type="EMBL" id="OX458333">
    <property type="protein sequence ID" value="CAI8729433.1"/>
    <property type="molecule type" value="Genomic_DNA"/>
</dbReference>
<dbReference type="Proteomes" id="UP001162030">
    <property type="component" value="Chromosome"/>
</dbReference>
<dbReference type="SUPFAM" id="SSF53649">
    <property type="entry name" value="Alkaline phosphatase-like"/>
    <property type="match status" value="1"/>
</dbReference>
<gene>
    <name evidence="7" type="ORF">MSZNOR_0252</name>
</gene>
<comment type="similarity">
    <text evidence="1">Belongs to the sulfatase family.</text>
</comment>
<evidence type="ECO:0000313" key="8">
    <source>
        <dbReference type="Proteomes" id="UP001162030"/>
    </source>
</evidence>
<evidence type="ECO:0000256" key="2">
    <source>
        <dbReference type="ARBA" id="ARBA00022723"/>
    </source>
</evidence>
<organism evidence="7 8">
    <name type="scientific">Methylocaldum szegediense</name>
    <dbReference type="NCBI Taxonomy" id="73780"/>
    <lineage>
        <taxon>Bacteria</taxon>
        <taxon>Pseudomonadati</taxon>
        <taxon>Pseudomonadota</taxon>
        <taxon>Gammaproteobacteria</taxon>
        <taxon>Methylococcales</taxon>
        <taxon>Methylococcaceae</taxon>
        <taxon>Methylocaldum</taxon>
    </lineage>
</organism>
<dbReference type="InterPro" id="IPR000917">
    <property type="entry name" value="Sulfatase_N"/>
</dbReference>
<feature type="region of interest" description="Disordered" evidence="5">
    <location>
        <begin position="183"/>
        <end position="215"/>
    </location>
</feature>
<dbReference type="Pfam" id="PF00884">
    <property type="entry name" value="Sulfatase"/>
    <property type="match status" value="1"/>
</dbReference>